<name>A0A1I5U404_9BACI</name>
<dbReference type="STRING" id="1884432.SAMN05518683_11265"/>
<sequence>MVRLFFSKENAAELFKAARSASEEPGCGHYLRKIKEKCLSITV</sequence>
<keyword evidence="2" id="KW-1185">Reference proteome</keyword>
<protein>
    <submittedName>
        <fullName evidence="1">Uncharacterized protein</fullName>
    </submittedName>
</protein>
<proteinExistence type="predicted"/>
<reference evidence="2" key="1">
    <citation type="submission" date="2016-10" db="EMBL/GenBank/DDBJ databases">
        <authorList>
            <person name="Varghese N."/>
            <person name="Submissions S."/>
        </authorList>
    </citation>
    <scope>NUCLEOTIDE SEQUENCE [LARGE SCALE GENOMIC DNA]</scope>
    <source>
        <strain evidence="2">S7</strain>
    </source>
</reference>
<dbReference type="Proteomes" id="UP000198892">
    <property type="component" value="Unassembled WGS sequence"/>
</dbReference>
<gene>
    <name evidence="1" type="ORF">SAMN05518683_11265</name>
</gene>
<evidence type="ECO:0000313" key="2">
    <source>
        <dbReference type="Proteomes" id="UP000198892"/>
    </source>
</evidence>
<evidence type="ECO:0000313" key="1">
    <source>
        <dbReference type="EMBL" id="SFP90045.1"/>
    </source>
</evidence>
<organism evidence="1 2">
    <name type="scientific">Salibacterium halotolerans</name>
    <dbReference type="NCBI Taxonomy" id="1884432"/>
    <lineage>
        <taxon>Bacteria</taxon>
        <taxon>Bacillati</taxon>
        <taxon>Bacillota</taxon>
        <taxon>Bacilli</taxon>
        <taxon>Bacillales</taxon>
        <taxon>Bacillaceae</taxon>
    </lineage>
</organism>
<accession>A0A1I5U404</accession>
<dbReference type="AlphaFoldDB" id="A0A1I5U404"/>
<dbReference type="EMBL" id="FOXD01000012">
    <property type="protein sequence ID" value="SFP90045.1"/>
    <property type="molecule type" value="Genomic_DNA"/>
</dbReference>